<gene>
    <name evidence="2" type="ORF">PAXRUDRAFT_374369</name>
</gene>
<evidence type="ECO:0000313" key="2">
    <source>
        <dbReference type="EMBL" id="KIK77551.1"/>
    </source>
</evidence>
<reference evidence="3" key="2">
    <citation type="submission" date="2015-01" db="EMBL/GenBank/DDBJ databases">
        <title>Evolutionary Origins and Diversification of the Mycorrhizal Mutualists.</title>
        <authorList>
            <consortium name="DOE Joint Genome Institute"/>
            <consortium name="Mycorrhizal Genomics Consortium"/>
            <person name="Kohler A."/>
            <person name="Kuo A."/>
            <person name="Nagy L.G."/>
            <person name="Floudas D."/>
            <person name="Copeland A."/>
            <person name="Barry K.W."/>
            <person name="Cichocki N."/>
            <person name="Veneault-Fourrey C."/>
            <person name="LaButti K."/>
            <person name="Lindquist E.A."/>
            <person name="Lipzen A."/>
            <person name="Lundell T."/>
            <person name="Morin E."/>
            <person name="Murat C."/>
            <person name="Riley R."/>
            <person name="Ohm R."/>
            <person name="Sun H."/>
            <person name="Tunlid A."/>
            <person name="Henrissat B."/>
            <person name="Grigoriev I.V."/>
            <person name="Hibbett D.S."/>
            <person name="Martin F."/>
        </authorList>
    </citation>
    <scope>NUCLEOTIDE SEQUENCE [LARGE SCALE GENOMIC DNA]</scope>
    <source>
        <strain evidence="3">Ve08.2h10</strain>
    </source>
</reference>
<reference evidence="2 3" key="1">
    <citation type="submission" date="2014-04" db="EMBL/GenBank/DDBJ databases">
        <authorList>
            <consortium name="DOE Joint Genome Institute"/>
            <person name="Kuo A."/>
            <person name="Kohler A."/>
            <person name="Jargeat P."/>
            <person name="Nagy L.G."/>
            <person name="Floudas D."/>
            <person name="Copeland A."/>
            <person name="Barry K.W."/>
            <person name="Cichocki N."/>
            <person name="Veneault-Fourrey C."/>
            <person name="LaButti K."/>
            <person name="Lindquist E.A."/>
            <person name="Lipzen A."/>
            <person name="Lundell T."/>
            <person name="Morin E."/>
            <person name="Murat C."/>
            <person name="Sun H."/>
            <person name="Tunlid A."/>
            <person name="Henrissat B."/>
            <person name="Grigoriev I.V."/>
            <person name="Hibbett D.S."/>
            <person name="Martin F."/>
            <person name="Nordberg H.P."/>
            <person name="Cantor M.N."/>
            <person name="Hua S.X."/>
        </authorList>
    </citation>
    <scope>NUCLEOTIDE SEQUENCE [LARGE SCALE GENOMIC DNA]</scope>
    <source>
        <strain evidence="2 3">Ve08.2h10</strain>
    </source>
</reference>
<protein>
    <submittedName>
        <fullName evidence="2">Uncharacterized protein</fullName>
    </submittedName>
</protein>
<accession>A0A0D0D1V9</accession>
<dbReference type="EMBL" id="KN826936">
    <property type="protein sequence ID" value="KIK77551.1"/>
    <property type="molecule type" value="Genomic_DNA"/>
</dbReference>
<dbReference type="InParanoid" id="A0A0D0D1V9"/>
<dbReference type="HOGENOM" id="CLU_2184804_0_0_1"/>
<evidence type="ECO:0000313" key="3">
    <source>
        <dbReference type="Proteomes" id="UP000054538"/>
    </source>
</evidence>
<dbReference type="Proteomes" id="UP000054538">
    <property type="component" value="Unassembled WGS sequence"/>
</dbReference>
<organism evidence="2 3">
    <name type="scientific">Paxillus rubicundulus Ve08.2h10</name>
    <dbReference type="NCBI Taxonomy" id="930991"/>
    <lineage>
        <taxon>Eukaryota</taxon>
        <taxon>Fungi</taxon>
        <taxon>Dikarya</taxon>
        <taxon>Basidiomycota</taxon>
        <taxon>Agaricomycotina</taxon>
        <taxon>Agaricomycetes</taxon>
        <taxon>Agaricomycetidae</taxon>
        <taxon>Boletales</taxon>
        <taxon>Paxilineae</taxon>
        <taxon>Paxillaceae</taxon>
        <taxon>Paxillus</taxon>
    </lineage>
</organism>
<keyword evidence="3" id="KW-1185">Reference proteome</keyword>
<dbReference type="AlphaFoldDB" id="A0A0D0D1V9"/>
<name>A0A0D0D1V9_9AGAM</name>
<feature type="region of interest" description="Disordered" evidence="1">
    <location>
        <begin position="90"/>
        <end position="109"/>
    </location>
</feature>
<sequence>MPAFPHTPPNPLSTDLHDSPTAFHLPSTFQTCRFPNPSFLHLSPFAYTCLVTIPSFPSFLTRLAILTYEGLPFLSGWPSCLHNPFVKREGDLTANGREGNPGSHDVTRA</sequence>
<evidence type="ECO:0000256" key="1">
    <source>
        <dbReference type="SAM" id="MobiDB-lite"/>
    </source>
</evidence>
<proteinExistence type="predicted"/>